<reference evidence="2 3" key="1">
    <citation type="submission" date="2013-05" db="EMBL/GenBank/DDBJ databases">
        <title>Complete genome sequence of the lipase-producing bacterium Photobacterium gaetbulicola Gung47.</title>
        <authorList>
            <person name="Kim Y.-O."/>
        </authorList>
    </citation>
    <scope>NUCLEOTIDE SEQUENCE [LARGE SCALE GENOMIC DNA]</scope>
    <source>
        <strain evidence="2 3">Gung47</strain>
    </source>
</reference>
<dbReference type="Gene3D" id="2.60.120.430">
    <property type="entry name" value="Galactose-binding lectin"/>
    <property type="match status" value="1"/>
</dbReference>
<dbReference type="PATRIC" id="fig|658445.3.peg.239"/>
<keyword evidence="3" id="KW-1185">Reference proteome</keyword>
<dbReference type="STRING" id="658445.H744_1c0218"/>
<organism evidence="2 3">
    <name type="scientific">Photobacterium gaetbulicola Gung47</name>
    <dbReference type="NCBI Taxonomy" id="658445"/>
    <lineage>
        <taxon>Bacteria</taxon>
        <taxon>Pseudomonadati</taxon>
        <taxon>Pseudomonadota</taxon>
        <taxon>Gammaproteobacteria</taxon>
        <taxon>Vibrionales</taxon>
        <taxon>Vibrionaceae</taxon>
        <taxon>Photobacterium</taxon>
    </lineage>
</organism>
<dbReference type="Proteomes" id="UP000032303">
    <property type="component" value="Chromosome 1"/>
</dbReference>
<evidence type="ECO:0000313" key="3">
    <source>
        <dbReference type="Proteomes" id="UP000032303"/>
    </source>
</evidence>
<name>A0A0C5WJI1_9GAMM</name>
<protein>
    <recommendedName>
        <fullName evidence="1">ExoP galactose-binding-like domain-containing protein</fullName>
    </recommendedName>
</protein>
<dbReference type="InterPro" id="IPR041443">
    <property type="entry name" value="Exop_C"/>
</dbReference>
<evidence type="ECO:0000313" key="2">
    <source>
        <dbReference type="EMBL" id="AJR05244.1"/>
    </source>
</evidence>
<dbReference type="AlphaFoldDB" id="A0A0C5WJI1"/>
<dbReference type="HOGENOM" id="CLU_542734_0_0_6"/>
<evidence type="ECO:0000259" key="1">
    <source>
        <dbReference type="Pfam" id="PF18559"/>
    </source>
</evidence>
<dbReference type="KEGG" id="pgb:H744_1c0218"/>
<dbReference type="Pfam" id="PF18559">
    <property type="entry name" value="Exop_C"/>
    <property type="match status" value="1"/>
</dbReference>
<sequence>MICAASMPRKKAKSVSLILRKRLPTMTYKKSSLALLITSAVALTGCLSDNYDYSGGGNTGGGGGGGASNELGLQVPLYHNDPKEFNNPYVMYAVDSDGTETAVDGNALPAASNINVEGEFAKVSPLTVTVTDNQASLRFLANQDYDITKSNGFYDAEKFQGGSVQFYVKTLSYDLGDDPANPNPVLLSMANGDKKFSADITSAVIASAGEQAQFIRVPLNCFMDDGLDLTTVDMAMEIETTGAIQYEFSQARLANNSVTVTPANVNIQGCYNNNNSKVLTDEETIILRDTKVGSTWELSGEAQDIRITRGAAANITNNGVDEDAIRARGIYYDEKFDPERRSILSFAIDIGANLKDMTQPRLDLSHYMLNGELQAEFVIPNNGTVNMPTEGQLELVMQFYSPGNNTIDLSAGGYGNSVALTYNLTAAEADKGKTIDIAIPLRDFFTSANGQVSLNALQYVEKLETHVQVRHSDDSIKFDALEGFRYGLGDIKLVMNPTDTPE</sequence>
<accession>A0A0C5WJI1</accession>
<proteinExistence type="predicted"/>
<gene>
    <name evidence="2" type="ORF">H744_1c0218</name>
</gene>
<feature type="domain" description="ExoP galactose-binding-like" evidence="1">
    <location>
        <begin position="170"/>
        <end position="253"/>
    </location>
</feature>
<dbReference type="EMBL" id="CP005973">
    <property type="protein sequence ID" value="AJR05244.1"/>
    <property type="molecule type" value="Genomic_DNA"/>
</dbReference>